<keyword evidence="3" id="KW-1185">Reference proteome</keyword>
<evidence type="ECO:0000313" key="3">
    <source>
        <dbReference type="Proteomes" id="UP000829069"/>
    </source>
</evidence>
<gene>
    <name evidence="2" type="ORF">MNQ99_08715</name>
</gene>
<protein>
    <submittedName>
        <fullName evidence="2">Uncharacterized protein</fullName>
    </submittedName>
</protein>
<feature type="transmembrane region" description="Helical" evidence="1">
    <location>
        <begin position="388"/>
        <end position="409"/>
    </location>
</feature>
<accession>A0ABY3WFR6</accession>
<keyword evidence="1" id="KW-0472">Membrane</keyword>
<keyword evidence="1" id="KW-0812">Transmembrane</keyword>
<proteinExistence type="predicted"/>
<sequence length="413" mass="43091">MNQTGWEPASGQLWWPWPLDEAGVAALQQQFTNRSLLGAFAGGVPQPGDSVVSVLLAVNPEQRAAVLDTAGKAVPGPDVAALVRGLSADLGAAVEIDGIEYEAPAPEAALELEAVPEPDDAEEYEAPDAAELRTVLVGKFRREDLMMFGAINGVEVHVLEPGKGSPDAPASGQRVVLVHGEAAPGLYNWPASAKPIVALMDLDGFRAVEAWLPGTRRDPDTSFWHAWEGPAKPFPSASRADAEALRLLGRIVHPEGPDPRRLSEVLGLEQGAIQGLQELMASPDEPGILARAGQLLGLPPVAARLAEGSLQPDRVPGMENLPVQSIGKALLELASTPAEGRGPLAAWQRAVVARPGMLAGSAAAAATGAALLFRAAGRRPASARLLRAGALGLVLQAAGDVALGGYLAYRRRR</sequence>
<organism evidence="2 3">
    <name type="scientific">Arthrobacter sulfonylureivorans</name>
    <dbReference type="NCBI Taxonomy" id="2486855"/>
    <lineage>
        <taxon>Bacteria</taxon>
        <taxon>Bacillati</taxon>
        <taxon>Actinomycetota</taxon>
        <taxon>Actinomycetes</taxon>
        <taxon>Micrococcales</taxon>
        <taxon>Micrococcaceae</taxon>
        <taxon>Arthrobacter</taxon>
    </lineage>
</organism>
<evidence type="ECO:0000256" key="1">
    <source>
        <dbReference type="SAM" id="Phobius"/>
    </source>
</evidence>
<dbReference type="EMBL" id="CP093326">
    <property type="protein sequence ID" value="UNK47393.1"/>
    <property type="molecule type" value="Genomic_DNA"/>
</dbReference>
<dbReference type="RefSeq" id="WP_241915151.1">
    <property type="nucleotide sequence ID" value="NZ_CP093326.1"/>
</dbReference>
<reference evidence="2 3" key="1">
    <citation type="submission" date="2022-03" db="EMBL/GenBank/DDBJ databases">
        <title>Isotopic signatures of nitrous oxide derived from detoxification processes.</title>
        <authorList>
            <person name="Behrendt U."/>
            <person name="Buchen C."/>
            <person name="Well R."/>
            <person name="Ulrich A."/>
            <person name="Rohe L."/>
            <person name="Kolb S."/>
            <person name="Schloter M."/>
            <person name="Horn M.A."/>
            <person name="Augustin J."/>
        </authorList>
    </citation>
    <scope>NUCLEOTIDE SEQUENCE [LARGE SCALE GENOMIC DNA]</scope>
    <source>
        <strain evidence="2 3">S4-C24</strain>
    </source>
</reference>
<keyword evidence="1" id="KW-1133">Transmembrane helix</keyword>
<evidence type="ECO:0000313" key="2">
    <source>
        <dbReference type="EMBL" id="UNK47393.1"/>
    </source>
</evidence>
<dbReference type="Proteomes" id="UP000829069">
    <property type="component" value="Chromosome"/>
</dbReference>
<name>A0ABY3WFR6_9MICC</name>
<feature type="transmembrane region" description="Helical" evidence="1">
    <location>
        <begin position="357"/>
        <end position="376"/>
    </location>
</feature>